<accession>A0ABV8HLE9</accession>
<reference evidence="2" key="1">
    <citation type="journal article" date="2019" name="Int. J. Syst. Evol. Microbiol.">
        <title>The Global Catalogue of Microorganisms (GCM) 10K type strain sequencing project: providing services to taxonomists for standard genome sequencing and annotation.</title>
        <authorList>
            <consortium name="The Broad Institute Genomics Platform"/>
            <consortium name="The Broad Institute Genome Sequencing Center for Infectious Disease"/>
            <person name="Wu L."/>
            <person name="Ma J."/>
        </authorList>
    </citation>
    <scope>NUCLEOTIDE SEQUENCE [LARGE SCALE GENOMIC DNA]</scope>
    <source>
        <strain evidence="2">CGMCC 4.7237</strain>
    </source>
</reference>
<name>A0ABV8HLE9_9ACTN</name>
<dbReference type="InterPro" id="IPR012964">
    <property type="entry name" value="DUF1702"/>
</dbReference>
<proteinExistence type="predicted"/>
<organism evidence="1 2">
    <name type="scientific">Streptomyces polygonati</name>
    <dbReference type="NCBI Taxonomy" id="1617087"/>
    <lineage>
        <taxon>Bacteria</taxon>
        <taxon>Bacillati</taxon>
        <taxon>Actinomycetota</taxon>
        <taxon>Actinomycetes</taxon>
        <taxon>Kitasatosporales</taxon>
        <taxon>Streptomycetaceae</taxon>
        <taxon>Streptomyces</taxon>
    </lineage>
</organism>
<comment type="caution">
    <text evidence="1">The sequence shown here is derived from an EMBL/GenBank/DDBJ whole genome shotgun (WGS) entry which is preliminary data.</text>
</comment>
<evidence type="ECO:0000313" key="2">
    <source>
        <dbReference type="Proteomes" id="UP001595765"/>
    </source>
</evidence>
<dbReference type="RefSeq" id="WP_386429373.1">
    <property type="nucleotide sequence ID" value="NZ_JBHSBB010000010.1"/>
</dbReference>
<evidence type="ECO:0000313" key="1">
    <source>
        <dbReference type="EMBL" id="MFC4032421.1"/>
    </source>
</evidence>
<gene>
    <name evidence="1" type="ORF">ACFO3J_13120</name>
</gene>
<protein>
    <submittedName>
        <fullName evidence="1">DUF1702 family protein</fullName>
    </submittedName>
</protein>
<sequence>MSTTILGSVRKRLVTPATTEISFETRGFEALSAEAKARLEMSALQFLVGFEFAIEHSGHDEIVTRLGTLEREYQGFAFEGAAMALALRDAMSPAAGNRLTETFLAGPGFDDGPGSRHIFMAYLGVGFALARLPRALWRRALPDPGKLADHPTLSWLIMDGYGFHEAFFHHPKWVDRHFVGRGYPYPGNPAYTQRAIDQGIGRGMWFVCGGDVERLLTRIKGFAPNRHPDLLSGAGLAASYAGGVGADDLEALLRGAGEYRPEVAQGAVFALRAREVSGLITEHNEMAAQIFCGMTADEAAQIAAKCVIDLPEDDGAVPAYEVFRQRIQQHFR</sequence>
<keyword evidence="2" id="KW-1185">Reference proteome</keyword>
<dbReference type="EMBL" id="JBHSBB010000010">
    <property type="protein sequence ID" value="MFC4032421.1"/>
    <property type="molecule type" value="Genomic_DNA"/>
</dbReference>
<dbReference type="Proteomes" id="UP001595765">
    <property type="component" value="Unassembled WGS sequence"/>
</dbReference>
<dbReference type="Pfam" id="PF08012">
    <property type="entry name" value="DUF1702"/>
    <property type="match status" value="1"/>
</dbReference>